<protein>
    <recommendedName>
        <fullName evidence="3">Guanine nucleotide-binding protein subunit gamma</fullName>
    </recommendedName>
</protein>
<dbReference type="Pfam" id="PF00631">
    <property type="entry name" value="G-gamma"/>
    <property type="match status" value="1"/>
</dbReference>
<dbReference type="EMBL" id="KV454495">
    <property type="protein sequence ID" value="ODV58057.1"/>
    <property type="molecule type" value="Genomic_DNA"/>
</dbReference>
<evidence type="ECO:0000256" key="2">
    <source>
        <dbReference type="ARBA" id="ARBA00007431"/>
    </source>
</evidence>
<evidence type="ECO:0000256" key="9">
    <source>
        <dbReference type="ARBA" id="ARBA00023289"/>
    </source>
</evidence>
<evidence type="ECO:0000256" key="3">
    <source>
        <dbReference type="ARBA" id="ARBA00016111"/>
    </source>
</evidence>
<comment type="similarity">
    <text evidence="2">Belongs to the G protein gamma family.</text>
</comment>
<evidence type="ECO:0000256" key="4">
    <source>
        <dbReference type="ARBA" id="ARBA00022481"/>
    </source>
</evidence>
<dbReference type="RefSeq" id="XP_020044364.1">
    <property type="nucleotide sequence ID" value="XM_020192130.1"/>
</dbReference>
<gene>
    <name evidence="12" type="ORF">ASCRUDRAFT_72916</name>
</gene>
<dbReference type="Proteomes" id="UP000095038">
    <property type="component" value="Unassembled WGS sequence"/>
</dbReference>
<dbReference type="FunCoup" id="A0A1D2V962">
    <property type="interactions" value="67"/>
</dbReference>
<evidence type="ECO:0000256" key="5">
    <source>
        <dbReference type="ARBA" id="ARBA00023136"/>
    </source>
</evidence>
<dbReference type="OrthoDB" id="19232at2759"/>
<keyword evidence="13" id="KW-1185">Reference proteome</keyword>
<comment type="subcellular location">
    <subcellularLocation>
        <location evidence="1">Membrane</location>
    </subcellularLocation>
</comment>
<dbReference type="SMART" id="SM01224">
    <property type="entry name" value="G_gamma"/>
    <property type="match status" value="1"/>
</dbReference>
<dbReference type="GO" id="GO:0000750">
    <property type="term" value="P:pheromone-dependent signal transduction involved in conjugation with cellular fusion"/>
    <property type="evidence" value="ECO:0007669"/>
    <property type="project" value="InterPro"/>
</dbReference>
<dbReference type="PANTHER" id="PTHR28189">
    <property type="entry name" value="GUANINE NUCLEOTIDE-BINDING PROTEIN SUBUNIT GAMMA"/>
    <property type="match status" value="1"/>
</dbReference>
<dbReference type="GO" id="GO:0005834">
    <property type="term" value="C:heterotrimeric G-protein complex"/>
    <property type="evidence" value="ECO:0007669"/>
    <property type="project" value="TreeGrafter"/>
</dbReference>
<keyword evidence="8" id="KW-0449">Lipoprotein</keyword>
<dbReference type="InterPro" id="IPR015898">
    <property type="entry name" value="G-protein_gamma-like_dom"/>
</dbReference>
<dbReference type="InParanoid" id="A0A1D2V962"/>
<evidence type="ECO:0000256" key="10">
    <source>
        <dbReference type="SAM" id="MobiDB-lite"/>
    </source>
</evidence>
<keyword evidence="7" id="KW-0807">Transducer</keyword>
<keyword evidence="4" id="KW-0488">Methylation</keyword>
<dbReference type="GO" id="GO:0031681">
    <property type="term" value="F:G-protein beta-subunit binding"/>
    <property type="evidence" value="ECO:0007669"/>
    <property type="project" value="InterPro"/>
</dbReference>
<evidence type="ECO:0000256" key="6">
    <source>
        <dbReference type="ARBA" id="ARBA00023139"/>
    </source>
</evidence>
<dbReference type="AlphaFoldDB" id="A0A1D2V962"/>
<dbReference type="Gene3D" id="4.10.260.10">
    <property type="entry name" value="Transducin (heterotrimeric G protein), gamma chain"/>
    <property type="match status" value="1"/>
</dbReference>
<keyword evidence="6" id="KW-0564">Palmitate</keyword>
<dbReference type="InterPro" id="IPR036284">
    <property type="entry name" value="GGL_sf"/>
</dbReference>
<organism evidence="12 13">
    <name type="scientific">Ascoidea rubescens DSM 1968</name>
    <dbReference type="NCBI Taxonomy" id="1344418"/>
    <lineage>
        <taxon>Eukaryota</taxon>
        <taxon>Fungi</taxon>
        <taxon>Dikarya</taxon>
        <taxon>Ascomycota</taxon>
        <taxon>Saccharomycotina</taxon>
        <taxon>Saccharomycetes</taxon>
        <taxon>Ascoideaceae</taxon>
        <taxon>Ascoidea</taxon>
    </lineage>
</organism>
<dbReference type="GO" id="GO:0007186">
    <property type="term" value="P:G protein-coupled receptor signaling pathway"/>
    <property type="evidence" value="ECO:0007669"/>
    <property type="project" value="InterPro"/>
</dbReference>
<feature type="domain" description="G protein gamma" evidence="11">
    <location>
        <begin position="30"/>
        <end position="109"/>
    </location>
</feature>
<dbReference type="PANTHER" id="PTHR28189:SF1">
    <property type="entry name" value="GUANINE NUCLEOTIDE-BINDING PROTEIN SUBUNIT GAMMA"/>
    <property type="match status" value="1"/>
</dbReference>
<name>A0A1D2V962_9ASCO</name>
<evidence type="ECO:0000259" key="11">
    <source>
        <dbReference type="SMART" id="SM01224"/>
    </source>
</evidence>
<reference evidence="13" key="1">
    <citation type="submission" date="2016-05" db="EMBL/GenBank/DDBJ databases">
        <title>Comparative genomics of biotechnologically important yeasts.</title>
        <authorList>
            <consortium name="DOE Joint Genome Institute"/>
            <person name="Riley R."/>
            <person name="Haridas S."/>
            <person name="Wolfe K.H."/>
            <person name="Lopes M.R."/>
            <person name="Hittinger C.T."/>
            <person name="Goker M."/>
            <person name="Salamov A."/>
            <person name="Wisecaver J."/>
            <person name="Long T.M."/>
            <person name="Aerts A.L."/>
            <person name="Barry K."/>
            <person name="Choi C."/>
            <person name="Clum A."/>
            <person name="Coughlan A.Y."/>
            <person name="Deshpande S."/>
            <person name="Douglass A.P."/>
            <person name="Hanson S.J."/>
            <person name="Klenk H.-P."/>
            <person name="Labutti K."/>
            <person name="Lapidus A."/>
            <person name="Lindquist E."/>
            <person name="Lipzen A."/>
            <person name="Meier-Kolthoff J.P."/>
            <person name="Ohm R.A."/>
            <person name="Otillar R.P."/>
            <person name="Pangilinan J."/>
            <person name="Peng Y."/>
            <person name="Rokas A."/>
            <person name="Rosa C.A."/>
            <person name="Scheuner C."/>
            <person name="Sibirny A.A."/>
            <person name="Slot J.C."/>
            <person name="Stielow J.B."/>
            <person name="Sun H."/>
            <person name="Kurtzman C.P."/>
            <person name="Blackwell M."/>
            <person name="Grigoriev I.V."/>
            <person name="Jeffries T.W."/>
        </authorList>
    </citation>
    <scope>NUCLEOTIDE SEQUENCE [LARGE SCALE GENOMIC DNA]</scope>
    <source>
        <strain evidence="13">DSM 1968</strain>
    </source>
</reference>
<evidence type="ECO:0000313" key="12">
    <source>
        <dbReference type="EMBL" id="ODV58057.1"/>
    </source>
</evidence>
<sequence length="109" mass="12433">MDRENKPNLQVNTSATPASSPNPLLQYKLLTIKYQRKNQKNEELKNTLKKELIPVSNSCLGLVDYCQNTTDYMISSWGSLPEEKNPFLQGYNKMRNSNGNNNDVCCTIM</sequence>
<proteinExistence type="inferred from homology"/>
<evidence type="ECO:0000256" key="8">
    <source>
        <dbReference type="ARBA" id="ARBA00023288"/>
    </source>
</evidence>
<feature type="region of interest" description="Disordered" evidence="10">
    <location>
        <begin position="1"/>
        <end position="22"/>
    </location>
</feature>
<keyword evidence="9" id="KW-0636">Prenylation</keyword>
<evidence type="ECO:0000256" key="7">
    <source>
        <dbReference type="ARBA" id="ARBA00023224"/>
    </source>
</evidence>
<evidence type="ECO:0000256" key="1">
    <source>
        <dbReference type="ARBA" id="ARBA00004370"/>
    </source>
</evidence>
<dbReference type="SUPFAM" id="SSF48670">
    <property type="entry name" value="Transducin (heterotrimeric G protein), gamma chain"/>
    <property type="match status" value="1"/>
</dbReference>
<dbReference type="GeneID" id="30965766"/>
<keyword evidence="5" id="KW-0472">Membrane</keyword>
<dbReference type="InterPro" id="IPR041848">
    <property type="entry name" value="Ste18_fungal"/>
</dbReference>
<accession>A0A1D2V962</accession>
<evidence type="ECO:0000313" key="13">
    <source>
        <dbReference type="Proteomes" id="UP000095038"/>
    </source>
</evidence>
<feature type="compositionally biased region" description="Polar residues" evidence="10">
    <location>
        <begin position="7"/>
        <end position="22"/>
    </location>
</feature>